<dbReference type="PRINTS" id="PR00080">
    <property type="entry name" value="SDRFAMILY"/>
</dbReference>
<dbReference type="AlphaFoldDB" id="A0A072PUL4"/>
<evidence type="ECO:0000256" key="1">
    <source>
        <dbReference type="ARBA" id="ARBA00006484"/>
    </source>
</evidence>
<dbReference type="VEuPathDB" id="FungiDB:A1O9_04059"/>
<dbReference type="PRINTS" id="PR00081">
    <property type="entry name" value="GDHRDH"/>
</dbReference>
<dbReference type="InterPro" id="IPR020904">
    <property type="entry name" value="Sc_DH/Rdtase_CS"/>
</dbReference>
<dbReference type="InterPro" id="IPR036291">
    <property type="entry name" value="NAD(P)-bd_dom_sf"/>
</dbReference>
<keyword evidence="2" id="KW-0521">NADP</keyword>
<evidence type="ECO:0008006" key="6">
    <source>
        <dbReference type="Google" id="ProtNLM"/>
    </source>
</evidence>
<proteinExistence type="inferred from homology"/>
<comment type="caution">
    <text evidence="4">The sequence shown here is derived from an EMBL/GenBank/DDBJ whole genome shotgun (WGS) entry which is preliminary data.</text>
</comment>
<dbReference type="Pfam" id="PF13561">
    <property type="entry name" value="adh_short_C2"/>
    <property type="match status" value="1"/>
</dbReference>
<evidence type="ECO:0000256" key="2">
    <source>
        <dbReference type="ARBA" id="ARBA00022857"/>
    </source>
</evidence>
<dbReference type="PANTHER" id="PTHR24321:SF8">
    <property type="entry name" value="ESTRADIOL 17-BETA-DEHYDROGENASE 8-RELATED"/>
    <property type="match status" value="1"/>
</dbReference>
<dbReference type="GO" id="GO:0016491">
    <property type="term" value="F:oxidoreductase activity"/>
    <property type="evidence" value="ECO:0007669"/>
    <property type="project" value="UniProtKB-KW"/>
</dbReference>
<dbReference type="FunFam" id="3.40.50.720:FF:000084">
    <property type="entry name" value="Short-chain dehydrogenase reductase"/>
    <property type="match status" value="1"/>
</dbReference>
<dbReference type="CDD" id="cd05233">
    <property type="entry name" value="SDR_c"/>
    <property type="match status" value="1"/>
</dbReference>
<sequence>MGSYTGRLAGKTAIVTGAASGIGLAVTQLFLAEGAKVLGVDISEKSIESASSLLQSQGLDSSVYAFHKADVADEDSVIAFVDKCTNDFGGLDIAVLNAGVGIILPISKTSSEEYDRHMRVNARGPFLGVKYAAAKIQSLGKGGSIIITASLACEAAYPEMSAYSMSKFAVRALSVTAAQEYAKDKIRVNTVSPGYVATPLVHSFSNLEERLKASPAGRAAEPAEVAKLYLFLASDDATMVSGSNYRMDGGMLLH</sequence>
<dbReference type="OrthoDB" id="1669814at2759"/>
<dbReference type="PROSITE" id="PS00061">
    <property type="entry name" value="ADH_SHORT"/>
    <property type="match status" value="1"/>
</dbReference>
<reference evidence="4 5" key="1">
    <citation type="submission" date="2013-03" db="EMBL/GenBank/DDBJ databases">
        <title>The Genome Sequence of Exophiala aquamarina CBS 119918.</title>
        <authorList>
            <consortium name="The Broad Institute Genomics Platform"/>
            <person name="Cuomo C."/>
            <person name="de Hoog S."/>
            <person name="Gorbushina A."/>
            <person name="Walker B."/>
            <person name="Young S.K."/>
            <person name="Zeng Q."/>
            <person name="Gargeya S."/>
            <person name="Fitzgerald M."/>
            <person name="Haas B."/>
            <person name="Abouelleil A."/>
            <person name="Allen A.W."/>
            <person name="Alvarado L."/>
            <person name="Arachchi H.M."/>
            <person name="Berlin A.M."/>
            <person name="Chapman S.B."/>
            <person name="Gainer-Dewar J."/>
            <person name="Goldberg J."/>
            <person name="Griggs A."/>
            <person name="Gujja S."/>
            <person name="Hansen M."/>
            <person name="Howarth C."/>
            <person name="Imamovic A."/>
            <person name="Ireland A."/>
            <person name="Larimer J."/>
            <person name="McCowan C."/>
            <person name="Murphy C."/>
            <person name="Pearson M."/>
            <person name="Poon T.W."/>
            <person name="Priest M."/>
            <person name="Roberts A."/>
            <person name="Saif S."/>
            <person name="Shea T."/>
            <person name="Sisk P."/>
            <person name="Sykes S."/>
            <person name="Wortman J."/>
            <person name="Nusbaum C."/>
            <person name="Birren B."/>
        </authorList>
    </citation>
    <scope>NUCLEOTIDE SEQUENCE [LARGE SCALE GENOMIC DNA]</scope>
    <source>
        <strain evidence="4 5">CBS 119918</strain>
    </source>
</reference>
<dbReference type="Gene3D" id="3.40.50.720">
    <property type="entry name" value="NAD(P)-binding Rossmann-like Domain"/>
    <property type="match status" value="1"/>
</dbReference>
<evidence type="ECO:0000256" key="3">
    <source>
        <dbReference type="ARBA" id="ARBA00023002"/>
    </source>
</evidence>
<dbReference type="GeneID" id="25278992"/>
<evidence type="ECO:0000313" key="5">
    <source>
        <dbReference type="Proteomes" id="UP000027920"/>
    </source>
</evidence>
<dbReference type="InterPro" id="IPR002347">
    <property type="entry name" value="SDR_fam"/>
</dbReference>
<keyword evidence="5" id="KW-1185">Reference proteome</keyword>
<dbReference type="STRING" id="1182545.A0A072PUL4"/>
<dbReference type="PANTHER" id="PTHR24321">
    <property type="entry name" value="DEHYDROGENASES, SHORT CHAIN"/>
    <property type="match status" value="1"/>
</dbReference>
<organism evidence="4 5">
    <name type="scientific">Exophiala aquamarina CBS 119918</name>
    <dbReference type="NCBI Taxonomy" id="1182545"/>
    <lineage>
        <taxon>Eukaryota</taxon>
        <taxon>Fungi</taxon>
        <taxon>Dikarya</taxon>
        <taxon>Ascomycota</taxon>
        <taxon>Pezizomycotina</taxon>
        <taxon>Eurotiomycetes</taxon>
        <taxon>Chaetothyriomycetidae</taxon>
        <taxon>Chaetothyriales</taxon>
        <taxon>Herpotrichiellaceae</taxon>
        <taxon>Exophiala</taxon>
    </lineage>
</organism>
<evidence type="ECO:0000313" key="4">
    <source>
        <dbReference type="EMBL" id="KEF59215.1"/>
    </source>
</evidence>
<gene>
    <name evidence="4" type="ORF">A1O9_04059</name>
</gene>
<dbReference type="RefSeq" id="XP_013261805.1">
    <property type="nucleotide sequence ID" value="XM_013406351.1"/>
</dbReference>
<keyword evidence="3" id="KW-0560">Oxidoreductase</keyword>
<dbReference type="Proteomes" id="UP000027920">
    <property type="component" value="Unassembled WGS sequence"/>
</dbReference>
<accession>A0A072PUL4</accession>
<name>A0A072PUL4_9EURO</name>
<dbReference type="SUPFAM" id="SSF51735">
    <property type="entry name" value="NAD(P)-binding Rossmann-fold domains"/>
    <property type="match status" value="1"/>
</dbReference>
<dbReference type="EMBL" id="AMGV01000003">
    <property type="protein sequence ID" value="KEF59215.1"/>
    <property type="molecule type" value="Genomic_DNA"/>
</dbReference>
<protein>
    <recommendedName>
        <fullName evidence="6">Oxidoreductase</fullName>
    </recommendedName>
</protein>
<comment type="similarity">
    <text evidence="1">Belongs to the short-chain dehydrogenases/reductases (SDR) family.</text>
</comment>
<dbReference type="HOGENOM" id="CLU_010194_2_10_1"/>